<evidence type="ECO:0000313" key="1">
    <source>
        <dbReference type="EMBL" id="QHD66824.1"/>
    </source>
</evidence>
<dbReference type="RefSeq" id="WP_159366049.1">
    <property type="nucleotide sequence ID" value="NZ_CP047218.1"/>
</dbReference>
<accession>A0A6P1GF11</accession>
<proteinExistence type="predicted"/>
<reference evidence="1 2" key="1">
    <citation type="submission" date="2019-12" db="EMBL/GenBank/DDBJ databases">
        <title>Functional and genomic insights into the Sphingobium yanoikuyae YC-JY1, a bacterium efficiently degrading bisphenol A.</title>
        <authorList>
            <person name="Jia Y."/>
            <person name="Li X."/>
            <person name="Wang J."/>
            <person name="Eltoukhy A."/>
            <person name="Lamraoui I."/>
            <person name="Yan Y."/>
        </authorList>
    </citation>
    <scope>NUCLEOTIDE SEQUENCE [LARGE SCALE GENOMIC DNA]</scope>
    <source>
        <strain evidence="1 2">YC-JY1</strain>
    </source>
</reference>
<dbReference type="EMBL" id="CP047218">
    <property type="protein sequence ID" value="QHD66824.1"/>
    <property type="molecule type" value="Genomic_DNA"/>
</dbReference>
<organism evidence="1 2">
    <name type="scientific">Sphingobium yanoikuyae</name>
    <name type="common">Sphingomonas yanoikuyae</name>
    <dbReference type="NCBI Taxonomy" id="13690"/>
    <lineage>
        <taxon>Bacteria</taxon>
        <taxon>Pseudomonadati</taxon>
        <taxon>Pseudomonadota</taxon>
        <taxon>Alphaproteobacteria</taxon>
        <taxon>Sphingomonadales</taxon>
        <taxon>Sphingomonadaceae</taxon>
        <taxon>Sphingobium</taxon>
    </lineage>
</organism>
<evidence type="ECO:0008006" key="3">
    <source>
        <dbReference type="Google" id="ProtNLM"/>
    </source>
</evidence>
<gene>
    <name evidence="1" type="ORF">GS397_07035</name>
</gene>
<evidence type="ECO:0000313" key="2">
    <source>
        <dbReference type="Proteomes" id="UP000464086"/>
    </source>
</evidence>
<protein>
    <recommendedName>
        <fullName evidence="3">Phage tail protein</fullName>
    </recommendedName>
</protein>
<sequence>MAKNETTVADENFGFDIPVRYDADVAVEGVWSPPVLDEHDQCWGEFKLVMYDGDNPAIKKTQERVKNKYAKAIRLKQVTADDLALEVFLEAILLDWKGVKKGGNEVPYSKEVAKQYFSIPAVRKVVFVELLEFAADVRNYGSADKDEISGN</sequence>
<dbReference type="AlphaFoldDB" id="A0A6P1GF11"/>
<name>A0A6P1GF11_SPHYA</name>
<dbReference type="Proteomes" id="UP000464086">
    <property type="component" value="Chromosome"/>
</dbReference>